<name>A0A8J2R974_9NEOP</name>
<dbReference type="AlphaFoldDB" id="A0A8J2R974"/>
<proteinExistence type="predicted"/>
<sequence>MSYQPIVIKKQHSFYSYDSPRINITNNTWKSDVNILQLTSNVQSKRSEEYYKKYELDEIPVKDDCSFNDHSFSEGYDSGTGDNKDSITNSDLDKLEMKIMTRMSQELLTDTSTVSSLDSNLKLFKTTVQQIFDNFRDSMCDFEDYKKRFNEIIQKNKGDSVTELEEFISNMLHNIRSSEVSVSNNKNIEETDRNNEVICPKDYENNQEILTVNNSSTIINDFEYSPSSNTASNSGMLNTCLVSEFPCLDVKITERNILSERNFREPCLNDVGHLASADNIKLWRRKNIEIEKYVSEQDHYNVYDTKMDRDIPVKNSCAMKNIHLNEKFVNDKDKEENKFFMFKICSYICKKLRKM</sequence>
<dbReference type="OrthoDB" id="7467136at2759"/>
<keyword evidence="2" id="KW-1185">Reference proteome</keyword>
<gene>
    <name evidence="1" type="ORF">DCHRY22_LOCUS14338</name>
</gene>
<evidence type="ECO:0000313" key="2">
    <source>
        <dbReference type="Proteomes" id="UP000789524"/>
    </source>
</evidence>
<protein>
    <submittedName>
        <fullName evidence="1">(African queen) hypothetical protein</fullName>
    </submittedName>
</protein>
<dbReference type="EMBL" id="CAKASE010000080">
    <property type="protein sequence ID" value="CAG9581922.1"/>
    <property type="molecule type" value="Genomic_DNA"/>
</dbReference>
<organism evidence="1 2">
    <name type="scientific">Danaus chrysippus</name>
    <name type="common">African queen</name>
    <dbReference type="NCBI Taxonomy" id="151541"/>
    <lineage>
        <taxon>Eukaryota</taxon>
        <taxon>Metazoa</taxon>
        <taxon>Ecdysozoa</taxon>
        <taxon>Arthropoda</taxon>
        <taxon>Hexapoda</taxon>
        <taxon>Insecta</taxon>
        <taxon>Pterygota</taxon>
        <taxon>Neoptera</taxon>
        <taxon>Endopterygota</taxon>
        <taxon>Lepidoptera</taxon>
        <taxon>Glossata</taxon>
        <taxon>Ditrysia</taxon>
        <taxon>Papilionoidea</taxon>
        <taxon>Nymphalidae</taxon>
        <taxon>Danainae</taxon>
        <taxon>Danaini</taxon>
        <taxon>Danaina</taxon>
        <taxon>Danaus</taxon>
        <taxon>Anosia</taxon>
    </lineage>
</organism>
<comment type="caution">
    <text evidence="1">The sequence shown here is derived from an EMBL/GenBank/DDBJ whole genome shotgun (WGS) entry which is preliminary data.</text>
</comment>
<accession>A0A8J2R974</accession>
<evidence type="ECO:0000313" key="1">
    <source>
        <dbReference type="EMBL" id="CAG9581922.1"/>
    </source>
</evidence>
<dbReference type="Proteomes" id="UP000789524">
    <property type="component" value="Unassembled WGS sequence"/>
</dbReference>
<reference evidence="1" key="1">
    <citation type="submission" date="2021-09" db="EMBL/GenBank/DDBJ databases">
        <authorList>
            <person name="Martin H S."/>
        </authorList>
    </citation>
    <scope>NUCLEOTIDE SEQUENCE</scope>
</reference>